<accession>A0A1W1VJ92</accession>
<dbReference type="EMBL" id="FWWU01000009">
    <property type="protein sequence ID" value="SMB93121.1"/>
    <property type="molecule type" value="Genomic_DNA"/>
</dbReference>
<dbReference type="RefSeq" id="WP_281255886.1">
    <property type="nucleotide sequence ID" value="NZ_FWWU01000009.1"/>
</dbReference>
<keyword evidence="2" id="KW-1185">Reference proteome</keyword>
<evidence type="ECO:0000313" key="1">
    <source>
        <dbReference type="EMBL" id="SMB93121.1"/>
    </source>
</evidence>
<reference evidence="1 2" key="1">
    <citation type="submission" date="2017-04" db="EMBL/GenBank/DDBJ databases">
        <authorList>
            <person name="Afonso C.L."/>
            <person name="Miller P.J."/>
            <person name="Scott M.A."/>
            <person name="Spackman E."/>
            <person name="Goraichik I."/>
            <person name="Dimitrov K.M."/>
            <person name="Suarez D.L."/>
            <person name="Swayne D.E."/>
        </authorList>
    </citation>
    <scope>NUCLEOTIDE SEQUENCE [LARGE SCALE GENOMIC DNA]</scope>
    <source>
        <strain evidence="1 2">KR-140</strain>
    </source>
</reference>
<dbReference type="AlphaFoldDB" id="A0A1W1VJ92"/>
<sequence length="44" mass="4737">MEVILVMAAVTVLLMVLAFLSLTQEDRELARDYALASPESGATP</sequence>
<evidence type="ECO:0000313" key="2">
    <source>
        <dbReference type="Proteomes" id="UP000192582"/>
    </source>
</evidence>
<proteinExistence type="predicted"/>
<name>A0A1W1VJ92_9DEIO</name>
<protein>
    <submittedName>
        <fullName evidence="1">Uncharacterized protein</fullName>
    </submittedName>
</protein>
<organism evidence="1 2">
    <name type="scientific">Deinococcus hopiensis KR-140</name>
    <dbReference type="NCBI Taxonomy" id="695939"/>
    <lineage>
        <taxon>Bacteria</taxon>
        <taxon>Thermotogati</taxon>
        <taxon>Deinococcota</taxon>
        <taxon>Deinococci</taxon>
        <taxon>Deinococcales</taxon>
        <taxon>Deinococcaceae</taxon>
        <taxon>Deinococcus</taxon>
    </lineage>
</organism>
<gene>
    <name evidence="1" type="ORF">SAMN00790413_01855</name>
</gene>
<dbReference type="Proteomes" id="UP000192582">
    <property type="component" value="Unassembled WGS sequence"/>
</dbReference>